<evidence type="ECO:0000313" key="3">
    <source>
        <dbReference type="EMBL" id="KAJ8945243.1"/>
    </source>
</evidence>
<proteinExistence type="predicted"/>
<keyword evidence="4" id="KW-1185">Reference proteome</keyword>
<feature type="compositionally biased region" description="Basic and acidic residues" evidence="1">
    <location>
        <begin position="911"/>
        <end position="932"/>
    </location>
</feature>
<feature type="signal peptide" evidence="2">
    <location>
        <begin position="1"/>
        <end position="16"/>
    </location>
</feature>
<accession>A0AAV8Y204</accession>
<feature type="region of interest" description="Disordered" evidence="1">
    <location>
        <begin position="558"/>
        <end position="589"/>
    </location>
</feature>
<feature type="compositionally biased region" description="Acidic residues" evidence="1">
    <location>
        <begin position="750"/>
        <end position="771"/>
    </location>
</feature>
<keyword evidence="2" id="KW-0732">Signal</keyword>
<feature type="compositionally biased region" description="Polar residues" evidence="1">
    <location>
        <begin position="943"/>
        <end position="956"/>
    </location>
</feature>
<feature type="compositionally biased region" description="Basic and acidic residues" evidence="1">
    <location>
        <begin position="574"/>
        <end position="586"/>
    </location>
</feature>
<feature type="region of interest" description="Disordered" evidence="1">
    <location>
        <begin position="455"/>
        <end position="536"/>
    </location>
</feature>
<dbReference type="Proteomes" id="UP001162162">
    <property type="component" value="Unassembled WGS sequence"/>
</dbReference>
<feature type="region of interest" description="Disordered" evidence="1">
    <location>
        <begin position="167"/>
        <end position="202"/>
    </location>
</feature>
<feature type="region of interest" description="Disordered" evidence="1">
    <location>
        <begin position="1101"/>
        <end position="1122"/>
    </location>
</feature>
<evidence type="ECO:0000256" key="1">
    <source>
        <dbReference type="SAM" id="MobiDB-lite"/>
    </source>
</evidence>
<feature type="compositionally biased region" description="Polar residues" evidence="1">
    <location>
        <begin position="562"/>
        <end position="571"/>
    </location>
</feature>
<feature type="region of interest" description="Disordered" evidence="1">
    <location>
        <begin position="819"/>
        <end position="868"/>
    </location>
</feature>
<feature type="region of interest" description="Disordered" evidence="1">
    <location>
        <begin position="710"/>
        <end position="733"/>
    </location>
</feature>
<feature type="region of interest" description="Disordered" evidence="1">
    <location>
        <begin position="911"/>
        <end position="958"/>
    </location>
</feature>
<feature type="compositionally biased region" description="Polar residues" evidence="1">
    <location>
        <begin position="674"/>
        <end position="691"/>
    </location>
</feature>
<feature type="compositionally biased region" description="Low complexity" evidence="1">
    <location>
        <begin position="711"/>
        <end position="730"/>
    </location>
</feature>
<feature type="compositionally biased region" description="Low complexity" evidence="1">
    <location>
        <begin position="825"/>
        <end position="841"/>
    </location>
</feature>
<feature type="region of interest" description="Disordered" evidence="1">
    <location>
        <begin position="319"/>
        <end position="340"/>
    </location>
</feature>
<sequence length="1122" mass="127401">MYMSILNFIFLVPLGPQPQGNKGPQVRTIPVQIEGDDPPQPYVHPSEQVVPEPKKYTGSSIPSRSFKILQAMTAPDNCANVDEQYEALPYEQWGYDPNYPSYPPPNYWHDYYYNYYYQEPQPGLSKEEHETSAKSNPRQTPTPRQTPAPRQTPVPFWGYAMSPYPYQTPRRQSTTDGESDAETSTNPRSTPSNGRSTPSPFWGYGYQQFPEPAEKACEEPQVYPYPPPYYDPYYYYYYGYPPMYPPYPYYGVNSDTDEMAGYSSTDEMAYYNRRAAEKGRNNRRSSSTPRTIVTPTINVKETVINNKADTQNPEIVEYTSDSASETETEEEVIKPQGNNPLRSIRSVSNIQVYAEEETNSHCSDDEVYIEECSEEANEDVDEEGSVYIVDDDAYPHQLSVIYEESERTDSRMRCASALSDSTTIAEKSDYEEDSPEVQNPSKPFKFCVSVGEENEDEVKTIVTVGDGEITTFEEKSSSATPRNETDTSDEEDDVQDEAETTEDEENDDTTPNEEIEEEEGKESDESEDWWGIIGKEDDLPKPRVVTLKRERYFGRKKEEAVEQNSICSETTEPVIHDQTENQKTKIENNSVVVDQKPKNNYARAIKSVYDKIEDQFEEEENTGKLIELESFVARLEQMQKESGLWNIQIARNKSKSKLVKANSSKDINRKDTCDQTSQPEKGNKNMNYNDKVTDSCTAIKSDDINFKLITNDNNDSSASYSNYNSSKSAKLNGNYNESVKNEEITQQTADNDEENDETSDDTDSSSEDESEISQKEPTEDETAMQIQSIKQRIQALKESIRLKQSKLQGQEIKSTVKEKVNTLETTSQSRSKTTSTKSSVKSFEEYSEEEEGDSGVTSDMSRHISDTEEFPELKKLTRYQRAATHSRLFKLLQDECENAEDEDEVKVTLSEAEKQATKEKSVPKEEPPRRDQLSLPLRKTNESDSLCSSGVNSPGSPVNEKLVNELVQSLLKHKKGQMFRNMPKVKLYAAAAKILQEDLDLIAETPSDCSSFMSPLRDSTGYSTAAQTPQEFNGNYDEYRQYYETWNEAENYDILPSKAFKLLQEHSNLNKTGAVAGLLAKCPRVLSSKNIHKRLMKLLESSECPSPTPENPLESNEVTSAS</sequence>
<dbReference type="AlphaFoldDB" id="A0AAV8Y204"/>
<feature type="compositionally biased region" description="Acidic residues" evidence="1">
    <location>
        <begin position="486"/>
        <end position="528"/>
    </location>
</feature>
<dbReference type="EMBL" id="JAPWTK010000223">
    <property type="protein sequence ID" value="KAJ8945243.1"/>
    <property type="molecule type" value="Genomic_DNA"/>
</dbReference>
<reference evidence="3" key="1">
    <citation type="journal article" date="2023" name="Insect Mol. Biol.">
        <title>Genome sequencing provides insights into the evolution of gene families encoding plant cell wall-degrading enzymes in longhorned beetles.</title>
        <authorList>
            <person name="Shin N.R."/>
            <person name="Okamura Y."/>
            <person name="Kirsch R."/>
            <person name="Pauchet Y."/>
        </authorList>
    </citation>
    <scope>NUCLEOTIDE SEQUENCE</scope>
    <source>
        <strain evidence="3">AMC_N1</strain>
    </source>
</reference>
<feature type="chain" id="PRO_5043933769" evidence="2">
    <location>
        <begin position="17"/>
        <end position="1122"/>
    </location>
</feature>
<feature type="region of interest" description="Disordered" evidence="1">
    <location>
        <begin position="745"/>
        <end position="785"/>
    </location>
</feature>
<feature type="region of interest" description="Disordered" evidence="1">
    <location>
        <begin position="656"/>
        <end position="691"/>
    </location>
</feature>
<feature type="compositionally biased region" description="Polar residues" evidence="1">
    <location>
        <begin position="169"/>
        <end position="199"/>
    </location>
</feature>
<gene>
    <name evidence="3" type="ORF">NQ318_016663</name>
</gene>
<organism evidence="3 4">
    <name type="scientific">Aromia moschata</name>
    <dbReference type="NCBI Taxonomy" id="1265417"/>
    <lineage>
        <taxon>Eukaryota</taxon>
        <taxon>Metazoa</taxon>
        <taxon>Ecdysozoa</taxon>
        <taxon>Arthropoda</taxon>
        <taxon>Hexapoda</taxon>
        <taxon>Insecta</taxon>
        <taxon>Pterygota</taxon>
        <taxon>Neoptera</taxon>
        <taxon>Endopterygota</taxon>
        <taxon>Coleoptera</taxon>
        <taxon>Polyphaga</taxon>
        <taxon>Cucujiformia</taxon>
        <taxon>Chrysomeloidea</taxon>
        <taxon>Cerambycidae</taxon>
        <taxon>Cerambycinae</taxon>
        <taxon>Callichromatini</taxon>
        <taxon>Aromia</taxon>
    </lineage>
</organism>
<evidence type="ECO:0000313" key="4">
    <source>
        <dbReference type="Proteomes" id="UP001162162"/>
    </source>
</evidence>
<name>A0AAV8Y204_9CUCU</name>
<feature type="region of interest" description="Disordered" evidence="1">
    <location>
        <begin position="123"/>
        <end position="155"/>
    </location>
</feature>
<feature type="region of interest" description="Disordered" evidence="1">
    <location>
        <begin position="418"/>
        <end position="443"/>
    </location>
</feature>
<comment type="caution">
    <text evidence="3">The sequence shown here is derived from an EMBL/GenBank/DDBJ whole genome shotgun (WGS) entry which is preliminary data.</text>
</comment>
<protein>
    <submittedName>
        <fullName evidence="3">Uncharacterized protein</fullName>
    </submittedName>
</protein>
<evidence type="ECO:0000256" key="2">
    <source>
        <dbReference type="SAM" id="SignalP"/>
    </source>
</evidence>
<feature type="compositionally biased region" description="Polar residues" evidence="1">
    <location>
        <begin position="1113"/>
        <end position="1122"/>
    </location>
</feature>